<evidence type="ECO:0000313" key="1">
    <source>
        <dbReference type="EMBL" id="ERN53836.1"/>
    </source>
</evidence>
<protein>
    <submittedName>
        <fullName evidence="1">Uncharacterized protein</fullName>
    </submittedName>
</protein>
<reference evidence="1 2" key="1">
    <citation type="journal article" date="2013" name="Genome Announc.">
        <title>Genome Sequence of the Extreme Obligate Alkaliphile Bacillus marmarensis Strain DSM 21297.</title>
        <authorList>
            <person name="Wernick D.G."/>
            <person name="Choi K.Y."/>
            <person name="Tat C.A."/>
            <person name="Lafontaine Rivera J.G."/>
            <person name="Liao J.C."/>
        </authorList>
    </citation>
    <scope>NUCLEOTIDE SEQUENCE [LARGE SCALE GENOMIC DNA]</scope>
    <source>
        <strain evidence="1 2">DSM 21297</strain>
    </source>
</reference>
<dbReference type="RefSeq" id="WP_022627736.1">
    <property type="nucleotide sequence ID" value="NZ_ATAE01000018.1"/>
</dbReference>
<comment type="caution">
    <text evidence="1">The sequence shown here is derived from an EMBL/GenBank/DDBJ whole genome shotgun (WGS) entry which is preliminary data.</text>
</comment>
<gene>
    <name evidence="1" type="ORF">A33I_10170</name>
</gene>
<name>U6ST76_9BACI</name>
<proteinExistence type="predicted"/>
<organism evidence="1 2">
    <name type="scientific">Alkalihalophilus marmarensis DSM 21297</name>
    <dbReference type="NCBI Taxonomy" id="1188261"/>
    <lineage>
        <taxon>Bacteria</taxon>
        <taxon>Bacillati</taxon>
        <taxon>Bacillota</taxon>
        <taxon>Bacilli</taxon>
        <taxon>Bacillales</taxon>
        <taxon>Bacillaceae</taxon>
        <taxon>Alkalihalophilus</taxon>
    </lineage>
</organism>
<sequence length="105" mass="12609">MVFRRTHTFTNHSSSLIDEKANRFRSLIERNEEANHTIYQAKQLIESQSGEYIDSLLSFSDQYQRISTHTNQEHLLFSVPEFQMRSQHFFQKAHKRPYSVFYTYG</sequence>
<dbReference type="EMBL" id="ATAE01000018">
    <property type="protein sequence ID" value="ERN53836.1"/>
    <property type="molecule type" value="Genomic_DNA"/>
</dbReference>
<dbReference type="PATRIC" id="fig|1188261.3.peg.1405"/>
<evidence type="ECO:0000313" key="2">
    <source>
        <dbReference type="Proteomes" id="UP000017170"/>
    </source>
</evidence>
<keyword evidence="2" id="KW-1185">Reference proteome</keyword>
<accession>U6ST76</accession>
<dbReference type="Proteomes" id="UP000017170">
    <property type="component" value="Unassembled WGS sequence"/>
</dbReference>
<dbReference type="AlphaFoldDB" id="U6ST76"/>